<dbReference type="HOGENOM" id="CLU_046025_17_2_1"/>
<dbReference type="Proteomes" id="UP000054549">
    <property type="component" value="Unassembled WGS sequence"/>
</dbReference>
<evidence type="ECO:0000313" key="3">
    <source>
        <dbReference type="Proteomes" id="UP000054549"/>
    </source>
</evidence>
<protein>
    <submittedName>
        <fullName evidence="2">Uncharacterized protein</fullName>
    </submittedName>
</protein>
<keyword evidence="1" id="KW-0812">Transmembrane</keyword>
<dbReference type="PANTHER" id="PTHR40465:SF1">
    <property type="entry name" value="DUF6534 DOMAIN-CONTAINING PROTEIN"/>
    <property type="match status" value="1"/>
</dbReference>
<keyword evidence="3" id="KW-1185">Reference proteome</keyword>
<keyword evidence="1" id="KW-1133">Transmembrane helix</keyword>
<dbReference type="STRING" id="946122.A0A0C2WKV5"/>
<dbReference type="AlphaFoldDB" id="A0A0C2WKV5"/>
<accession>A0A0C2WKV5</accession>
<dbReference type="InParanoid" id="A0A0C2WKV5"/>
<gene>
    <name evidence="2" type="ORF">M378DRAFT_802156</name>
</gene>
<dbReference type="PANTHER" id="PTHR40465">
    <property type="entry name" value="CHROMOSOME 1, WHOLE GENOME SHOTGUN SEQUENCE"/>
    <property type="match status" value="1"/>
</dbReference>
<dbReference type="OrthoDB" id="2535105at2759"/>
<name>A0A0C2WKV5_AMAMK</name>
<keyword evidence="1" id="KW-0472">Membrane</keyword>
<dbReference type="EMBL" id="KN818274">
    <property type="protein sequence ID" value="KIL62182.1"/>
    <property type="molecule type" value="Genomic_DNA"/>
</dbReference>
<organism evidence="2 3">
    <name type="scientific">Amanita muscaria (strain Koide BX008)</name>
    <dbReference type="NCBI Taxonomy" id="946122"/>
    <lineage>
        <taxon>Eukaryota</taxon>
        <taxon>Fungi</taxon>
        <taxon>Dikarya</taxon>
        <taxon>Basidiomycota</taxon>
        <taxon>Agaricomycotina</taxon>
        <taxon>Agaricomycetes</taxon>
        <taxon>Agaricomycetidae</taxon>
        <taxon>Agaricales</taxon>
        <taxon>Pluteineae</taxon>
        <taxon>Amanitaceae</taxon>
        <taxon>Amanita</taxon>
    </lineage>
</organism>
<feature type="transmembrane region" description="Helical" evidence="1">
    <location>
        <begin position="52"/>
        <end position="78"/>
    </location>
</feature>
<feature type="transmembrane region" description="Helical" evidence="1">
    <location>
        <begin position="20"/>
        <end position="40"/>
    </location>
</feature>
<reference evidence="2 3" key="1">
    <citation type="submission" date="2014-04" db="EMBL/GenBank/DDBJ databases">
        <title>Evolutionary Origins and Diversification of the Mycorrhizal Mutualists.</title>
        <authorList>
            <consortium name="DOE Joint Genome Institute"/>
            <consortium name="Mycorrhizal Genomics Consortium"/>
            <person name="Kohler A."/>
            <person name="Kuo A."/>
            <person name="Nagy L.G."/>
            <person name="Floudas D."/>
            <person name="Copeland A."/>
            <person name="Barry K.W."/>
            <person name="Cichocki N."/>
            <person name="Veneault-Fourrey C."/>
            <person name="LaButti K."/>
            <person name="Lindquist E.A."/>
            <person name="Lipzen A."/>
            <person name="Lundell T."/>
            <person name="Morin E."/>
            <person name="Murat C."/>
            <person name="Riley R."/>
            <person name="Ohm R."/>
            <person name="Sun H."/>
            <person name="Tunlid A."/>
            <person name="Henrissat B."/>
            <person name="Grigoriev I.V."/>
            <person name="Hibbett D.S."/>
            <person name="Martin F."/>
        </authorList>
    </citation>
    <scope>NUCLEOTIDE SEQUENCE [LARGE SCALE GENOMIC DNA]</scope>
    <source>
        <strain evidence="2 3">Koide BX008</strain>
    </source>
</reference>
<evidence type="ECO:0000256" key="1">
    <source>
        <dbReference type="SAM" id="Phobius"/>
    </source>
</evidence>
<proteinExistence type="predicted"/>
<evidence type="ECO:0000313" key="2">
    <source>
        <dbReference type="EMBL" id="KIL62182.1"/>
    </source>
</evidence>
<sequence length="91" mass="10124">MATLTISADLIHKTYGAQLIGTLVATFLSGMNALQTVVYFRVYHNDIMKLKALVAVIWGLDIIHTAFLWSNLWLYLIINFGQVSDIGAVPK</sequence>